<keyword evidence="1" id="KW-0472">Membrane</keyword>
<dbReference type="Proteomes" id="UP000320766">
    <property type="component" value="Unassembled WGS sequence"/>
</dbReference>
<feature type="transmembrane region" description="Helical" evidence="1">
    <location>
        <begin position="143"/>
        <end position="163"/>
    </location>
</feature>
<comment type="caution">
    <text evidence="2">The sequence shown here is derived from an EMBL/GenBank/DDBJ whole genome shotgun (WGS) entry which is preliminary data.</text>
</comment>
<keyword evidence="1" id="KW-0812">Transmembrane</keyword>
<feature type="transmembrane region" description="Helical" evidence="1">
    <location>
        <begin position="175"/>
        <end position="193"/>
    </location>
</feature>
<feature type="transmembrane region" description="Helical" evidence="1">
    <location>
        <begin position="35"/>
        <end position="57"/>
    </location>
</feature>
<proteinExistence type="predicted"/>
<reference evidence="2 3" key="1">
    <citation type="journal article" date="2019" name="Nat. Microbiol.">
        <title>Wide diversity of methane and short-chain alkane metabolisms in uncultured archaea.</title>
        <authorList>
            <person name="Borrel G."/>
            <person name="Adam P.S."/>
            <person name="McKay L.J."/>
            <person name="Chen L.X."/>
            <person name="Sierra-Garcia I.N."/>
            <person name="Sieber C.M."/>
            <person name="Letourneur Q."/>
            <person name="Ghozlane A."/>
            <person name="Andersen G.L."/>
            <person name="Li W.J."/>
            <person name="Hallam S.J."/>
            <person name="Muyzer G."/>
            <person name="de Oliveira V.M."/>
            <person name="Inskeep W.P."/>
            <person name="Banfield J.F."/>
            <person name="Gribaldo S."/>
        </authorList>
    </citation>
    <scope>NUCLEOTIDE SEQUENCE [LARGE SCALE GENOMIC DNA]</scope>
    <source>
        <strain evidence="2">NM1b</strain>
    </source>
</reference>
<feature type="transmembrane region" description="Helical" evidence="1">
    <location>
        <begin position="6"/>
        <end position="23"/>
    </location>
</feature>
<keyword evidence="1" id="KW-1133">Transmembrane helix</keyword>
<evidence type="ECO:0000313" key="2">
    <source>
        <dbReference type="EMBL" id="RZN72627.1"/>
    </source>
</evidence>
<feature type="transmembrane region" description="Helical" evidence="1">
    <location>
        <begin position="102"/>
        <end position="123"/>
    </location>
</feature>
<organism evidence="2 3">
    <name type="scientific">Candidatus Methanolliviera hydrocarbonicum</name>
    <dbReference type="NCBI Taxonomy" id="2491085"/>
    <lineage>
        <taxon>Archaea</taxon>
        <taxon>Methanobacteriati</taxon>
        <taxon>Methanobacteriota</taxon>
        <taxon>Candidatus Methanoliparia</taxon>
        <taxon>Candidatus Methanoliparales</taxon>
        <taxon>Candidatus Methanollivieraceae</taxon>
        <taxon>Candidatus Methanolliviera</taxon>
    </lineage>
</organism>
<feature type="transmembrane region" description="Helical" evidence="1">
    <location>
        <begin position="77"/>
        <end position="95"/>
    </location>
</feature>
<dbReference type="AlphaFoldDB" id="A0A520KZH2"/>
<gene>
    <name evidence="2" type="ORF">EF807_01395</name>
</gene>
<sequence length="235" mass="25814">MFQTLSFLAGSLVTGIVFLLIFARLIRKEENIDALLISLFALFEGMAYLMITGGVTADYLGVGGMNAMVSFQQVSNLLGGIATLFLFLFSLSISTDRMKNPLITVAPTAVTVAYIFAICHLPWTLVPIEGTLVKAVSEQMVTVTLLTRLPLLLCVIGLFAYHLAKSPASYRKVRLSLSLLITGVSLFTLFTVVLEATGLLPGLAWLWYLVTALSAIIIYWGFDIPRRLLDRLPEF</sequence>
<name>A0A520KZH2_9EURY</name>
<evidence type="ECO:0000313" key="3">
    <source>
        <dbReference type="Proteomes" id="UP000320766"/>
    </source>
</evidence>
<dbReference type="EMBL" id="RXIL01000027">
    <property type="protein sequence ID" value="RZN72627.1"/>
    <property type="molecule type" value="Genomic_DNA"/>
</dbReference>
<accession>A0A520KZH2</accession>
<evidence type="ECO:0000256" key="1">
    <source>
        <dbReference type="SAM" id="Phobius"/>
    </source>
</evidence>
<feature type="transmembrane region" description="Helical" evidence="1">
    <location>
        <begin position="205"/>
        <end position="222"/>
    </location>
</feature>
<protein>
    <submittedName>
        <fullName evidence="2">Uncharacterized protein</fullName>
    </submittedName>
</protein>